<dbReference type="GeneID" id="82202671"/>
<dbReference type="GO" id="GO:0016747">
    <property type="term" value="F:acyltransferase activity, transferring groups other than amino-acyl groups"/>
    <property type="evidence" value="ECO:0007669"/>
    <property type="project" value="InterPro"/>
</dbReference>
<dbReference type="CDD" id="cd04301">
    <property type="entry name" value="NAT_SF"/>
    <property type="match status" value="1"/>
</dbReference>
<dbReference type="Gene3D" id="3.40.630.30">
    <property type="match status" value="1"/>
</dbReference>
<evidence type="ECO:0000313" key="3">
    <source>
        <dbReference type="Proteomes" id="UP000186341"/>
    </source>
</evidence>
<dbReference type="OrthoDB" id="581534at2"/>
<dbReference type="PROSITE" id="PS51186">
    <property type="entry name" value="GNAT"/>
    <property type="match status" value="1"/>
</dbReference>
<dbReference type="Proteomes" id="UP000186341">
    <property type="component" value="Unassembled WGS sequence"/>
</dbReference>
<reference evidence="2 3" key="1">
    <citation type="submission" date="2016-11" db="EMBL/GenBank/DDBJ databases">
        <title>Description of two novel members of the family Erysipelotrichaceae: Ileibacterium lipovorans gen. nov., sp. nov. and Dubosiella newyorkensis, gen. nov., sp. nov.</title>
        <authorList>
            <person name="Cox L.M."/>
            <person name="Sohn J."/>
            <person name="Tyrrell K.L."/>
            <person name="Citron D.M."/>
            <person name="Lawson P.A."/>
            <person name="Patel N.B."/>
            <person name="Iizumi T."/>
            <person name="Perez-Perez G.I."/>
            <person name="Goldstein E.J."/>
            <person name="Blaser M.J."/>
        </authorList>
    </citation>
    <scope>NUCLEOTIDE SEQUENCE [LARGE SCALE GENOMIC DNA]</scope>
    <source>
        <strain evidence="2 3">NYU-BL-A3</strain>
    </source>
</reference>
<dbReference type="EMBL" id="MPJW01000115">
    <property type="protein sequence ID" value="OLU40170.1"/>
    <property type="molecule type" value="Genomic_DNA"/>
</dbReference>
<dbReference type="InterPro" id="IPR016181">
    <property type="entry name" value="Acyl_CoA_acyltransferase"/>
</dbReference>
<accession>A0A1U7NGF8</accession>
<sequence length="215" mass="25423">MNKMNHNKTLEQNRKPVVLDDSYPYEELLMIIPSEKMDEITKPDLPDSVRFAKISEVKDLKNKWADLMRRLKFPNDIPEEEIFDRMRNQDPEFFDSHLFALLSEDDDLVSVVGIWPGRHFEDGMRVHWMMSSPDYQSKGYGRMVLQQAIHQFHQEFPNKSLYLSTQAQSWPAIRMYKKMGFGSYEEDCLTTSKEENVKRWENARRQVLAKEGVAI</sequence>
<dbReference type="SUPFAM" id="SSF55729">
    <property type="entry name" value="Acyl-CoA N-acyltransferases (Nat)"/>
    <property type="match status" value="1"/>
</dbReference>
<comment type="caution">
    <text evidence="2">The sequence shown here is derived from an EMBL/GenBank/DDBJ whole genome shotgun (WGS) entry which is preliminary data.</text>
</comment>
<keyword evidence="3" id="KW-1185">Reference proteome</keyword>
<protein>
    <recommendedName>
        <fullName evidence="1">N-acetyltransferase domain-containing protein</fullName>
    </recommendedName>
</protein>
<proteinExistence type="predicted"/>
<feature type="domain" description="N-acetyltransferase" evidence="1">
    <location>
        <begin position="52"/>
        <end position="201"/>
    </location>
</feature>
<dbReference type="RefSeq" id="WP_075819126.1">
    <property type="nucleotide sequence ID" value="NZ_CAPNHH010000015.1"/>
</dbReference>
<dbReference type="Pfam" id="PF00583">
    <property type="entry name" value="Acetyltransf_1"/>
    <property type="match status" value="1"/>
</dbReference>
<name>A0A1U7NGF8_9FIRM</name>
<dbReference type="InterPro" id="IPR000182">
    <property type="entry name" value="GNAT_dom"/>
</dbReference>
<evidence type="ECO:0000259" key="1">
    <source>
        <dbReference type="PROSITE" id="PS51186"/>
    </source>
</evidence>
<dbReference type="AlphaFoldDB" id="A0A1U7NGF8"/>
<organism evidence="2 3">
    <name type="scientific">Ileibacterium valens</name>
    <dbReference type="NCBI Taxonomy" id="1862668"/>
    <lineage>
        <taxon>Bacteria</taxon>
        <taxon>Bacillati</taxon>
        <taxon>Bacillota</taxon>
        <taxon>Erysipelotrichia</taxon>
        <taxon>Erysipelotrichales</taxon>
        <taxon>Erysipelotrichaceae</taxon>
        <taxon>Ileibacterium</taxon>
    </lineage>
</organism>
<gene>
    <name evidence="2" type="ORF">BO222_05520</name>
</gene>
<evidence type="ECO:0000313" key="2">
    <source>
        <dbReference type="EMBL" id="OLU40170.1"/>
    </source>
</evidence>